<accession>A0A8D4UVQ4</accession>
<evidence type="ECO:0000313" key="2">
    <source>
        <dbReference type="Proteomes" id="UP000320585"/>
    </source>
</evidence>
<sequence length="91" mass="11127">MNGDVRDFVDRIHYGDELVFMYRGQKFFLEGLFQDDNKFTTYLDRWELPGTDYIWVGKGDKTYPVQEFLMARLWDGRTFWEAESEMEWVDY</sequence>
<organism evidence="1 2">
    <name type="scientific">Dialister hominis</name>
    <dbReference type="NCBI Taxonomy" id="2582419"/>
    <lineage>
        <taxon>Bacteria</taxon>
        <taxon>Bacillati</taxon>
        <taxon>Bacillota</taxon>
        <taxon>Negativicutes</taxon>
        <taxon>Veillonellales</taxon>
        <taxon>Veillonellaceae</taxon>
        <taxon>Dialister</taxon>
    </lineage>
</organism>
<proteinExistence type="predicted"/>
<keyword evidence="2" id="KW-1185">Reference proteome</keyword>
<dbReference type="EMBL" id="AP019697">
    <property type="protein sequence ID" value="BBK25860.1"/>
    <property type="molecule type" value="Genomic_DNA"/>
</dbReference>
<gene>
    <name evidence="1" type="ORF">Dia5BBH33_17950</name>
</gene>
<reference evidence="2" key="1">
    <citation type="submission" date="2019-05" db="EMBL/GenBank/DDBJ databases">
        <title>Complete genome sequencing of Dialister sp. strain 5BBH33.</title>
        <authorList>
            <person name="Sakamoto M."/>
            <person name="Murakami T."/>
            <person name="Mori H."/>
        </authorList>
    </citation>
    <scope>NUCLEOTIDE SEQUENCE [LARGE SCALE GENOMIC DNA]</scope>
    <source>
        <strain evidence="2">5BBH33</strain>
    </source>
</reference>
<dbReference type="Proteomes" id="UP000320585">
    <property type="component" value="Chromosome"/>
</dbReference>
<dbReference type="AlphaFoldDB" id="A0A8D4UVQ4"/>
<evidence type="ECO:0000313" key="1">
    <source>
        <dbReference type="EMBL" id="BBK25860.1"/>
    </source>
</evidence>
<dbReference type="OrthoDB" id="9803567at2"/>
<name>A0A8D4UVQ4_9FIRM</name>
<dbReference type="KEGG" id="dho:Dia5BBH33_17950"/>
<protein>
    <submittedName>
        <fullName evidence="1">Uncharacterized protein</fullName>
    </submittedName>
</protein>